<keyword evidence="6 8" id="KW-1133">Transmembrane helix</keyword>
<dbReference type="GO" id="GO:0004577">
    <property type="term" value="F:N-acetylglucosaminyldiphosphodolichol N-acetylglucosaminyltransferase activity"/>
    <property type="evidence" value="ECO:0007669"/>
    <property type="project" value="TreeGrafter"/>
</dbReference>
<dbReference type="Gene3D" id="3.40.50.2000">
    <property type="entry name" value="Glycogen Phosphorylase B"/>
    <property type="match status" value="1"/>
</dbReference>
<keyword evidence="9" id="KW-0808">Transferase</keyword>
<keyword evidence="7 8" id="KW-0472">Membrane</keyword>
<dbReference type="Pfam" id="PF08660">
    <property type="entry name" value="Alg14"/>
    <property type="match status" value="1"/>
</dbReference>
<comment type="caution">
    <text evidence="9">The sequence shown here is derived from an EMBL/GenBank/DDBJ whole genome shotgun (WGS) entry which is preliminary data.</text>
</comment>
<dbReference type="SUPFAM" id="SSF53756">
    <property type="entry name" value="UDP-Glycosyltransferase/glycogen phosphorylase"/>
    <property type="match status" value="1"/>
</dbReference>
<feature type="transmembrane region" description="Helical" evidence="8">
    <location>
        <begin position="6"/>
        <end position="26"/>
    </location>
</feature>
<dbReference type="PANTHER" id="PTHR12154">
    <property type="entry name" value="GLYCOSYL TRANSFERASE-RELATED"/>
    <property type="match status" value="1"/>
</dbReference>
<dbReference type="PANTHER" id="PTHR12154:SF4">
    <property type="entry name" value="UDP-N-ACETYLGLUCOSAMINE TRANSFERASE SUBUNIT ALG14 HOMOLOG"/>
    <property type="match status" value="1"/>
</dbReference>
<dbReference type="GO" id="GO:0006488">
    <property type="term" value="P:dolichol-linked oligosaccharide biosynthetic process"/>
    <property type="evidence" value="ECO:0007669"/>
    <property type="project" value="InterPro"/>
</dbReference>
<evidence type="ECO:0000256" key="5">
    <source>
        <dbReference type="ARBA" id="ARBA00022824"/>
    </source>
</evidence>
<keyword evidence="11" id="KW-1185">Reference proteome</keyword>
<evidence type="ECO:0000256" key="4">
    <source>
        <dbReference type="ARBA" id="ARBA00022692"/>
    </source>
</evidence>
<evidence type="ECO:0000313" key="9">
    <source>
        <dbReference type="EMBL" id="CAI9964619.1"/>
    </source>
</evidence>
<reference evidence="9" key="1">
    <citation type="submission" date="2023-06" db="EMBL/GenBank/DDBJ databases">
        <authorList>
            <person name="Kurt Z."/>
        </authorList>
    </citation>
    <scope>NUCLEOTIDE SEQUENCE</scope>
</reference>
<evidence type="ECO:0000256" key="7">
    <source>
        <dbReference type="ARBA" id="ARBA00023136"/>
    </source>
</evidence>
<reference evidence="10 11" key="2">
    <citation type="submission" date="2024-07" db="EMBL/GenBank/DDBJ databases">
        <authorList>
            <person name="Akdeniz Z."/>
        </authorList>
    </citation>
    <scope>NUCLEOTIDE SEQUENCE [LARGE SCALE GENOMIC DNA]</scope>
</reference>
<organism evidence="9">
    <name type="scientific">Hexamita inflata</name>
    <dbReference type="NCBI Taxonomy" id="28002"/>
    <lineage>
        <taxon>Eukaryota</taxon>
        <taxon>Metamonada</taxon>
        <taxon>Diplomonadida</taxon>
        <taxon>Hexamitidae</taxon>
        <taxon>Hexamitinae</taxon>
        <taxon>Hexamita</taxon>
    </lineage>
</organism>
<proteinExistence type="inferred from homology"/>
<protein>
    <recommendedName>
        <fullName evidence="3">UDP-N-acetylglucosamine transferase subunit ALG14</fullName>
    </recommendedName>
</protein>
<evidence type="ECO:0000313" key="11">
    <source>
        <dbReference type="Proteomes" id="UP001642409"/>
    </source>
</evidence>
<dbReference type="InterPro" id="IPR013969">
    <property type="entry name" value="Oligosacch_biosynth_Alg14"/>
</dbReference>
<evidence type="ECO:0000313" key="10">
    <source>
        <dbReference type="EMBL" id="CAL6045660.1"/>
    </source>
</evidence>
<dbReference type="GO" id="GO:0043541">
    <property type="term" value="C:UDP-N-acetylglucosamine transferase complex"/>
    <property type="evidence" value="ECO:0007669"/>
    <property type="project" value="TreeGrafter"/>
</dbReference>
<evidence type="ECO:0000256" key="8">
    <source>
        <dbReference type="SAM" id="Phobius"/>
    </source>
</evidence>
<comment type="similarity">
    <text evidence="2">Belongs to the ALG14 family.</text>
</comment>
<comment type="subcellular location">
    <subcellularLocation>
        <location evidence="1">Endoplasmic reticulum membrane</location>
        <topology evidence="1">Single-pass membrane protein</topology>
    </subcellularLocation>
</comment>
<sequence>MLHQCFNIVLGLLLIIQIFLLIRLCVRPQKSKTELFILGSGGHTREMLHILSLVKPTDPIFVHADSDILSKDLTSKIYPESKFIPIVRARQVKQSYFTSIFSTVHALFKSFKIIYDTKPSLLISNGPGTALPLMLSAWILTKLNFINCKIVFVESYCRIQHLSLTGKLCKFFVNEFVVNWEGIHKKGMKYIELYPK</sequence>
<evidence type="ECO:0000256" key="6">
    <source>
        <dbReference type="ARBA" id="ARBA00022989"/>
    </source>
</evidence>
<evidence type="ECO:0000256" key="3">
    <source>
        <dbReference type="ARBA" id="ARBA00017467"/>
    </source>
</evidence>
<accession>A0AA86QRF5</accession>
<gene>
    <name evidence="10" type="ORF">HINF_LOCUS41248</name>
    <name evidence="9" type="ORF">HINF_LOCUS52264</name>
</gene>
<dbReference type="EMBL" id="CATOUU010000981">
    <property type="protein sequence ID" value="CAI9964619.1"/>
    <property type="molecule type" value="Genomic_DNA"/>
</dbReference>
<keyword evidence="5" id="KW-0256">Endoplasmic reticulum</keyword>
<evidence type="ECO:0000256" key="1">
    <source>
        <dbReference type="ARBA" id="ARBA00004389"/>
    </source>
</evidence>
<evidence type="ECO:0000256" key="2">
    <source>
        <dbReference type="ARBA" id="ARBA00009731"/>
    </source>
</evidence>
<name>A0AA86QRF5_9EUKA</name>
<dbReference type="EMBL" id="CAXDID020000165">
    <property type="protein sequence ID" value="CAL6045660.1"/>
    <property type="molecule type" value="Genomic_DNA"/>
</dbReference>
<dbReference type="Proteomes" id="UP001642409">
    <property type="component" value="Unassembled WGS sequence"/>
</dbReference>
<dbReference type="AlphaFoldDB" id="A0AA86QRF5"/>
<keyword evidence="4 8" id="KW-0812">Transmembrane</keyword>